<keyword evidence="1" id="KW-1133">Transmembrane helix</keyword>
<evidence type="ECO:0000313" key="3">
    <source>
        <dbReference type="EMBL" id="NMG04623.1"/>
    </source>
</evidence>
<keyword evidence="1" id="KW-0812">Transmembrane</keyword>
<keyword evidence="4" id="KW-1185">Reference proteome</keyword>
<sequence>MSNIPTSRPRSDWAWFLLPAFVPAALALAVLQGGANTSLFLAWNDASRALPAEFWAGITNIASTGGAFALLAIALHWQPRWAAAALLALPAGSLYAHGLKKLFQEARPGAVLDPDEIWIVGKTLKANAFPSGHSVTAFGIGAAVALCCLAPGRRWLAWVALAIAALAAFSRVAVGAHWPLDIFAGAAGGWLCGALGVWWSGRWQFWTRASGIRTMAVLIGLSSLWLFFDDLGYPEGLWMQYLLAAAGCAGAGYAMIRPVPRSRT</sequence>
<feature type="transmembrane region" description="Helical" evidence="1">
    <location>
        <begin position="180"/>
        <end position="199"/>
    </location>
</feature>
<feature type="transmembrane region" description="Helical" evidence="1">
    <location>
        <begin position="155"/>
        <end position="174"/>
    </location>
</feature>
<feature type="transmembrane region" description="Helical" evidence="1">
    <location>
        <begin position="81"/>
        <end position="98"/>
    </location>
</feature>
<comment type="caution">
    <text evidence="3">The sequence shown here is derived from an EMBL/GenBank/DDBJ whole genome shotgun (WGS) entry which is preliminary data.</text>
</comment>
<feature type="transmembrane region" description="Helical" evidence="1">
    <location>
        <begin position="211"/>
        <end position="228"/>
    </location>
</feature>
<evidence type="ECO:0000259" key="2">
    <source>
        <dbReference type="SMART" id="SM00014"/>
    </source>
</evidence>
<reference evidence="3" key="1">
    <citation type="submission" date="2019-12" db="EMBL/GenBank/DDBJ databases">
        <title>Comparative genomics gives insights into the taxonomy of the Azoarcus-Aromatoleum group and reveals separate origins of nif in the plant-associated Azoarcus and non-plant-associated Aromatoleum sub-groups.</title>
        <authorList>
            <person name="Lafos M."/>
            <person name="Maluk M."/>
            <person name="Batista M."/>
            <person name="Junghare M."/>
            <person name="Carmona M."/>
            <person name="Faoro H."/>
            <person name="Cruz L.M."/>
            <person name="Battistoni F."/>
            <person name="De Souza E."/>
            <person name="Pedrosa F."/>
            <person name="Chen W.-M."/>
            <person name="Poole P.S."/>
            <person name="Dixon R.A."/>
            <person name="James E.K."/>
        </authorList>
    </citation>
    <scope>NUCLEOTIDE SEQUENCE</scope>
    <source>
        <strain evidence="3">NSC3</strain>
    </source>
</reference>
<feature type="domain" description="Phosphatidic acid phosphatase type 2/haloperoxidase" evidence="2">
    <location>
        <begin position="84"/>
        <end position="197"/>
    </location>
</feature>
<accession>A0A972FFG9</accession>
<dbReference type="AlphaFoldDB" id="A0A972FFG9"/>
<dbReference type="PANTHER" id="PTHR14969:SF13">
    <property type="entry name" value="AT30094P"/>
    <property type="match status" value="1"/>
</dbReference>
<feature type="transmembrane region" description="Helical" evidence="1">
    <location>
        <begin position="54"/>
        <end position="74"/>
    </location>
</feature>
<feature type="transmembrane region" description="Helical" evidence="1">
    <location>
        <begin position="240"/>
        <end position="256"/>
    </location>
</feature>
<organism evidence="3 4">
    <name type="scientific">Azoarcus taiwanensis</name>
    <dbReference type="NCBI Taxonomy" id="666964"/>
    <lineage>
        <taxon>Bacteria</taxon>
        <taxon>Pseudomonadati</taxon>
        <taxon>Pseudomonadota</taxon>
        <taxon>Betaproteobacteria</taxon>
        <taxon>Rhodocyclales</taxon>
        <taxon>Zoogloeaceae</taxon>
        <taxon>Azoarcus</taxon>
    </lineage>
</organism>
<proteinExistence type="predicted"/>
<dbReference type="EMBL" id="WTVM01000138">
    <property type="protein sequence ID" value="NMG04623.1"/>
    <property type="molecule type" value="Genomic_DNA"/>
</dbReference>
<dbReference type="Pfam" id="PF01569">
    <property type="entry name" value="PAP2"/>
    <property type="match status" value="1"/>
</dbReference>
<feature type="transmembrane region" description="Helical" evidence="1">
    <location>
        <begin position="128"/>
        <end position="148"/>
    </location>
</feature>
<gene>
    <name evidence="3" type="ORF">GPA21_16850</name>
</gene>
<evidence type="ECO:0000313" key="4">
    <source>
        <dbReference type="Proteomes" id="UP000599523"/>
    </source>
</evidence>
<dbReference type="Gene3D" id="1.20.144.10">
    <property type="entry name" value="Phosphatidic acid phosphatase type 2/haloperoxidase"/>
    <property type="match status" value="1"/>
</dbReference>
<dbReference type="SMART" id="SM00014">
    <property type="entry name" value="acidPPc"/>
    <property type="match status" value="1"/>
</dbReference>
<dbReference type="InterPro" id="IPR036938">
    <property type="entry name" value="PAP2/HPO_sf"/>
</dbReference>
<dbReference type="PANTHER" id="PTHR14969">
    <property type="entry name" value="SPHINGOSINE-1-PHOSPHATE PHOSPHOHYDROLASE"/>
    <property type="match status" value="1"/>
</dbReference>
<dbReference type="InterPro" id="IPR000326">
    <property type="entry name" value="PAP2/HPO"/>
</dbReference>
<name>A0A972FFG9_9RHOO</name>
<feature type="transmembrane region" description="Helical" evidence="1">
    <location>
        <begin position="12"/>
        <end position="34"/>
    </location>
</feature>
<dbReference type="SUPFAM" id="SSF48317">
    <property type="entry name" value="Acid phosphatase/Vanadium-dependent haloperoxidase"/>
    <property type="match status" value="1"/>
</dbReference>
<protein>
    <submittedName>
        <fullName evidence="3">Phosphatase PAP2 family protein</fullName>
    </submittedName>
</protein>
<dbReference type="Proteomes" id="UP000599523">
    <property type="component" value="Unassembled WGS sequence"/>
</dbReference>
<dbReference type="RefSeq" id="WP_168989275.1">
    <property type="nucleotide sequence ID" value="NZ_CAWPHM010000042.1"/>
</dbReference>
<evidence type="ECO:0000256" key="1">
    <source>
        <dbReference type="SAM" id="Phobius"/>
    </source>
</evidence>
<keyword evidence="1" id="KW-0472">Membrane</keyword>